<protein>
    <submittedName>
        <fullName evidence="1">Uncharacterized protein</fullName>
    </submittedName>
</protein>
<dbReference type="AlphaFoldDB" id="M2ML97"/>
<accession>M2ML97</accession>
<organism evidence="1 2">
    <name type="scientific">Baudoinia panamericana (strain UAMH 10762)</name>
    <name type="common">Angels' share fungus</name>
    <name type="synonym">Baudoinia compniacensis (strain UAMH 10762)</name>
    <dbReference type="NCBI Taxonomy" id="717646"/>
    <lineage>
        <taxon>Eukaryota</taxon>
        <taxon>Fungi</taxon>
        <taxon>Dikarya</taxon>
        <taxon>Ascomycota</taxon>
        <taxon>Pezizomycotina</taxon>
        <taxon>Dothideomycetes</taxon>
        <taxon>Dothideomycetidae</taxon>
        <taxon>Mycosphaerellales</taxon>
        <taxon>Teratosphaeriaceae</taxon>
        <taxon>Baudoinia</taxon>
    </lineage>
</organism>
<dbReference type="GeneID" id="19108431"/>
<dbReference type="KEGG" id="bcom:BAUCODRAFT_142730"/>
<proteinExistence type="predicted"/>
<name>M2ML97_BAUPA</name>
<sequence length="57" mass="6097">MAEPDYTPDPLPMGRLTWMPSDRAAVTVLVAVRQQRHATGPGIPAAVSATNVISIRI</sequence>
<dbReference type="EMBL" id="KB445562">
    <property type="protein sequence ID" value="EMC92153.1"/>
    <property type="molecule type" value="Genomic_DNA"/>
</dbReference>
<keyword evidence="2" id="KW-1185">Reference proteome</keyword>
<dbReference type="RefSeq" id="XP_007680626.1">
    <property type="nucleotide sequence ID" value="XM_007682436.1"/>
</dbReference>
<evidence type="ECO:0000313" key="1">
    <source>
        <dbReference type="EMBL" id="EMC92153.1"/>
    </source>
</evidence>
<reference evidence="1 2" key="1">
    <citation type="journal article" date="2012" name="PLoS Pathog.">
        <title>Diverse lifestyles and strategies of plant pathogenesis encoded in the genomes of eighteen Dothideomycetes fungi.</title>
        <authorList>
            <person name="Ohm R.A."/>
            <person name="Feau N."/>
            <person name="Henrissat B."/>
            <person name="Schoch C.L."/>
            <person name="Horwitz B.A."/>
            <person name="Barry K.W."/>
            <person name="Condon B.J."/>
            <person name="Copeland A.C."/>
            <person name="Dhillon B."/>
            <person name="Glaser F."/>
            <person name="Hesse C.N."/>
            <person name="Kosti I."/>
            <person name="LaButti K."/>
            <person name="Lindquist E.A."/>
            <person name="Lucas S."/>
            <person name="Salamov A.A."/>
            <person name="Bradshaw R.E."/>
            <person name="Ciuffetti L."/>
            <person name="Hamelin R.C."/>
            <person name="Kema G.H.J."/>
            <person name="Lawrence C."/>
            <person name="Scott J.A."/>
            <person name="Spatafora J.W."/>
            <person name="Turgeon B.G."/>
            <person name="de Wit P.J.G.M."/>
            <person name="Zhong S."/>
            <person name="Goodwin S.B."/>
            <person name="Grigoriev I.V."/>
        </authorList>
    </citation>
    <scope>NUCLEOTIDE SEQUENCE [LARGE SCALE GENOMIC DNA]</scope>
    <source>
        <strain evidence="1 2">UAMH 10762</strain>
    </source>
</reference>
<dbReference type="HOGENOM" id="CLU_2996191_0_0_1"/>
<evidence type="ECO:0000313" key="2">
    <source>
        <dbReference type="Proteomes" id="UP000011761"/>
    </source>
</evidence>
<dbReference type="Proteomes" id="UP000011761">
    <property type="component" value="Unassembled WGS sequence"/>
</dbReference>
<gene>
    <name evidence="1" type="ORF">BAUCODRAFT_142730</name>
</gene>